<keyword evidence="3" id="KW-1185">Reference proteome</keyword>
<organism evidence="2 3">
    <name type="scientific">Stegodyphus mimosarum</name>
    <name type="common">African social velvet spider</name>
    <dbReference type="NCBI Taxonomy" id="407821"/>
    <lineage>
        <taxon>Eukaryota</taxon>
        <taxon>Metazoa</taxon>
        <taxon>Ecdysozoa</taxon>
        <taxon>Arthropoda</taxon>
        <taxon>Chelicerata</taxon>
        <taxon>Arachnida</taxon>
        <taxon>Araneae</taxon>
        <taxon>Araneomorphae</taxon>
        <taxon>Entelegynae</taxon>
        <taxon>Eresoidea</taxon>
        <taxon>Eresidae</taxon>
        <taxon>Stegodyphus</taxon>
    </lineage>
</organism>
<dbReference type="STRING" id="407821.A0A087U3T4"/>
<feature type="compositionally biased region" description="Polar residues" evidence="1">
    <location>
        <begin position="433"/>
        <end position="447"/>
    </location>
</feature>
<evidence type="ECO:0000313" key="2">
    <source>
        <dbReference type="EMBL" id="KFM72023.1"/>
    </source>
</evidence>
<feature type="region of interest" description="Disordered" evidence="1">
    <location>
        <begin position="110"/>
        <end position="146"/>
    </location>
</feature>
<feature type="region of interest" description="Disordered" evidence="1">
    <location>
        <begin position="498"/>
        <end position="528"/>
    </location>
</feature>
<feature type="region of interest" description="Disordered" evidence="1">
    <location>
        <begin position="51"/>
        <end position="75"/>
    </location>
</feature>
<name>A0A087U3T4_STEMI</name>
<sequence>MYAGFGSTSNTTTQDNDNSLDIPAWKKQLIMKKRAGNVSVIEENSRRNLDSSASGVNITRNGDSSNTCGNGPLGGGNNKFSRLAKAREPDLREISPPKTVTIGNINVELRSVKPPSDNHDSYDALKSDRTSNFETGQESDDDGYEDLQYGPGIVDRLRARFLNMGAKTQHKPVVRRFSSLENLPGSNTGPYRVNARSVRHNGFKFGSGPPYNISGNVKKAQSMETLLCNTSEQHIFAFNKRSNARYIGGVKARIFSKNISPISIVTDEGDTSKEKTPSPAASPRQFNKCVRRWDYSRSASAPNINEDELPKPDTVKHVKKIFESPPVVSSSEKTSCLSSGTRFRKIPSTITTPTSVSNDGAILGRIAVKKPDVGEGSLDAKSSAKEFPDLVVNNLLRKEEVLSSAGREEKCDDGEINKGDYSSVLDNDLSANRSCDTSPVSQENALLSTDAHKPFVNSPGRGDLPEDQQETNTISELTRSSTKVTPEQLPLAEEFKHTELLSQGSQVSEAEKVEDDLLPHPQAGDCSTADDGMVVAAAVSGGESASDSCPAPKKGSTWQKTPASSTSIVFDFRGKDVKPNISLNPTPFGCRPAKVSRNSNCLKKRSNSPPRAGINGVPSKEYIVDQEDCKKDDEDEEDWDELDVGADLPRISGIVFTGENIKVGRGALLETRNKKLTIQFDDRATSTFEYPSENASPSPLHENGSWNDTTKSGIELGSAANSRLGLSSYKPLVLSSNKEFELGVSQPNHRPASVAEKSEIVDVPTLDVIIPANPDDTGVWSASETADILF</sequence>
<gene>
    <name evidence="2" type="ORF">X975_14526</name>
</gene>
<dbReference type="OMA" id="CRPAKVS"/>
<feature type="region of interest" description="Disordered" evidence="1">
    <location>
        <begin position="600"/>
        <end position="637"/>
    </location>
</feature>
<dbReference type="AlphaFoldDB" id="A0A087U3T4"/>
<accession>A0A087U3T4</accession>
<dbReference type="Proteomes" id="UP000054359">
    <property type="component" value="Unassembled WGS sequence"/>
</dbReference>
<feature type="compositionally biased region" description="Basic and acidic residues" evidence="1">
    <location>
        <begin position="116"/>
        <end position="131"/>
    </location>
</feature>
<feature type="compositionally biased region" description="Basic and acidic residues" evidence="1">
    <location>
        <begin position="509"/>
        <end position="518"/>
    </location>
</feature>
<dbReference type="EMBL" id="KK118032">
    <property type="protein sequence ID" value="KFM72023.1"/>
    <property type="molecule type" value="Genomic_DNA"/>
</dbReference>
<evidence type="ECO:0000256" key="1">
    <source>
        <dbReference type="SAM" id="MobiDB-lite"/>
    </source>
</evidence>
<feature type="non-terminal residue" evidence="2">
    <location>
        <position position="790"/>
    </location>
</feature>
<dbReference type="OrthoDB" id="6517071at2759"/>
<feature type="compositionally biased region" description="Polar residues" evidence="1">
    <location>
        <begin position="51"/>
        <end position="69"/>
    </location>
</feature>
<feature type="compositionally biased region" description="Polar residues" evidence="1">
    <location>
        <begin position="470"/>
        <end position="485"/>
    </location>
</feature>
<proteinExistence type="predicted"/>
<reference evidence="2 3" key="1">
    <citation type="submission" date="2013-11" db="EMBL/GenBank/DDBJ databases">
        <title>Genome sequencing of Stegodyphus mimosarum.</title>
        <authorList>
            <person name="Bechsgaard J."/>
        </authorList>
    </citation>
    <scope>NUCLEOTIDE SEQUENCE [LARGE SCALE GENOMIC DNA]</scope>
</reference>
<feature type="region of interest" description="Disordered" evidence="1">
    <location>
        <begin position="542"/>
        <end position="562"/>
    </location>
</feature>
<feature type="region of interest" description="Disordered" evidence="1">
    <location>
        <begin position="433"/>
        <end position="486"/>
    </location>
</feature>
<evidence type="ECO:0000313" key="3">
    <source>
        <dbReference type="Proteomes" id="UP000054359"/>
    </source>
</evidence>
<protein>
    <submittedName>
        <fullName evidence="2">Uncharacterized protein</fullName>
    </submittedName>
</protein>